<reference evidence="1 2" key="1">
    <citation type="submission" date="2020-11" db="EMBL/GenBank/DDBJ databases">
        <title>Kefir isolates.</title>
        <authorList>
            <person name="Marcisauskas S."/>
            <person name="Kim Y."/>
            <person name="Blasche S."/>
        </authorList>
    </citation>
    <scope>NUCLEOTIDE SEQUENCE [LARGE SCALE GENOMIC DNA]</scope>
    <source>
        <strain evidence="1 2">KR</strain>
    </source>
</reference>
<sequence length="260" mass="28666">MDGATFRQPASLACAQSNPIQLSFLLVPGSASTLKGAAYVDRAALLRPPLCESDAAVSQPGGPVRSPCFIPRPILNPRPAPHKLARGVCVLLKDYRQPSDPLGPVGAQPRLAVCRRVACERVATWGVLASSKLQVGHSADTDCPVIPDSPESEAMSAAPRLPLAPDGYLKERPLHTRYYTWYQILISKLERLCRSTQYDIVPNSKPSKAVKESLDAWETAFKVQFSQEWVDLLNKAQLDDIYIELYGLAEYFFALNMRRS</sequence>
<protein>
    <submittedName>
        <fullName evidence="1">Uncharacterized protein</fullName>
    </submittedName>
</protein>
<evidence type="ECO:0000313" key="1">
    <source>
        <dbReference type="EMBL" id="KAG0654035.1"/>
    </source>
</evidence>
<organism evidence="1 2">
    <name type="scientific">Rhodotorula mucilaginosa</name>
    <name type="common">Yeast</name>
    <name type="synonym">Rhodotorula rubra</name>
    <dbReference type="NCBI Taxonomy" id="5537"/>
    <lineage>
        <taxon>Eukaryota</taxon>
        <taxon>Fungi</taxon>
        <taxon>Dikarya</taxon>
        <taxon>Basidiomycota</taxon>
        <taxon>Pucciniomycotina</taxon>
        <taxon>Microbotryomycetes</taxon>
        <taxon>Sporidiobolales</taxon>
        <taxon>Sporidiobolaceae</taxon>
        <taxon>Rhodotorula</taxon>
    </lineage>
</organism>
<accession>A0A9P7B1Y7</accession>
<proteinExistence type="predicted"/>
<gene>
    <name evidence="1" type="ORF">C6P46_002009</name>
</gene>
<dbReference type="EMBL" id="PUHQ01000164">
    <property type="protein sequence ID" value="KAG0654035.1"/>
    <property type="molecule type" value="Genomic_DNA"/>
</dbReference>
<dbReference type="Proteomes" id="UP000777482">
    <property type="component" value="Unassembled WGS sequence"/>
</dbReference>
<name>A0A9P7B1Y7_RHOMI</name>
<comment type="caution">
    <text evidence="1">The sequence shown here is derived from an EMBL/GenBank/DDBJ whole genome shotgun (WGS) entry which is preliminary data.</text>
</comment>
<evidence type="ECO:0000313" key="2">
    <source>
        <dbReference type="Proteomes" id="UP000777482"/>
    </source>
</evidence>
<keyword evidence="2" id="KW-1185">Reference proteome</keyword>
<dbReference type="AlphaFoldDB" id="A0A9P7B1Y7"/>